<protein>
    <recommendedName>
        <fullName evidence="5">UDP-glucuronosyltransferase</fullName>
        <ecNumber evidence="5">2.4.1.17</ecNumber>
    </recommendedName>
</protein>
<dbReference type="SUPFAM" id="SSF53756">
    <property type="entry name" value="UDP-Glycosyltransferase/glycogen phosphorylase"/>
    <property type="match status" value="1"/>
</dbReference>
<evidence type="ECO:0000256" key="1">
    <source>
        <dbReference type="ARBA" id="ARBA00009995"/>
    </source>
</evidence>
<dbReference type="CDD" id="cd03784">
    <property type="entry name" value="GT1_Gtf-like"/>
    <property type="match status" value="1"/>
</dbReference>
<dbReference type="InterPro" id="IPR002213">
    <property type="entry name" value="UDP_glucos_trans"/>
</dbReference>
<dbReference type="FunFam" id="3.40.50.2000:FF:000021">
    <property type="entry name" value="UDP-glucuronosyltransferase"/>
    <property type="match status" value="1"/>
</dbReference>
<dbReference type="InterPro" id="IPR035595">
    <property type="entry name" value="UDP_glycos_trans_CS"/>
</dbReference>
<accession>A0A5E4QV06</accession>
<gene>
    <name evidence="6" type="ORF">LSINAPIS_LOCUS12296</name>
</gene>
<organism evidence="6 7">
    <name type="scientific">Leptidea sinapis</name>
    <dbReference type="NCBI Taxonomy" id="189913"/>
    <lineage>
        <taxon>Eukaryota</taxon>
        <taxon>Metazoa</taxon>
        <taxon>Ecdysozoa</taxon>
        <taxon>Arthropoda</taxon>
        <taxon>Hexapoda</taxon>
        <taxon>Insecta</taxon>
        <taxon>Pterygota</taxon>
        <taxon>Neoptera</taxon>
        <taxon>Endopterygota</taxon>
        <taxon>Lepidoptera</taxon>
        <taxon>Glossata</taxon>
        <taxon>Ditrysia</taxon>
        <taxon>Papilionoidea</taxon>
        <taxon>Pieridae</taxon>
        <taxon>Dismorphiinae</taxon>
        <taxon>Leptidea</taxon>
    </lineage>
</organism>
<proteinExistence type="inferred from homology"/>
<evidence type="ECO:0000256" key="2">
    <source>
        <dbReference type="ARBA" id="ARBA00022676"/>
    </source>
</evidence>
<evidence type="ECO:0000313" key="7">
    <source>
        <dbReference type="Proteomes" id="UP000324832"/>
    </source>
</evidence>
<evidence type="ECO:0000313" key="6">
    <source>
        <dbReference type="EMBL" id="VVD01990.1"/>
    </source>
</evidence>
<dbReference type="PANTHER" id="PTHR48043">
    <property type="entry name" value="EG:EG0003.4 PROTEIN-RELATED"/>
    <property type="match status" value="1"/>
</dbReference>
<dbReference type="GO" id="GO:0015020">
    <property type="term" value="F:glucuronosyltransferase activity"/>
    <property type="evidence" value="ECO:0007669"/>
    <property type="project" value="UniProtKB-EC"/>
</dbReference>
<evidence type="ECO:0000256" key="3">
    <source>
        <dbReference type="ARBA" id="ARBA00022679"/>
    </source>
</evidence>
<feature type="signal peptide" evidence="5">
    <location>
        <begin position="1"/>
        <end position="18"/>
    </location>
</feature>
<reference evidence="6 7" key="1">
    <citation type="submission" date="2017-07" db="EMBL/GenBank/DDBJ databases">
        <authorList>
            <person name="Talla V."/>
            <person name="Backstrom N."/>
        </authorList>
    </citation>
    <scope>NUCLEOTIDE SEQUENCE [LARGE SCALE GENOMIC DNA]</scope>
</reference>
<dbReference type="EMBL" id="FZQP02005667">
    <property type="protein sequence ID" value="VVD01990.1"/>
    <property type="molecule type" value="Genomic_DNA"/>
</dbReference>
<name>A0A5E4QV06_9NEOP</name>
<comment type="subcellular location">
    <subcellularLocation>
        <location evidence="5">Membrane</location>
        <topology evidence="5">Single-pass membrane protein</topology>
    </subcellularLocation>
</comment>
<dbReference type="GO" id="GO:0016020">
    <property type="term" value="C:membrane"/>
    <property type="evidence" value="ECO:0007669"/>
    <property type="project" value="UniProtKB-SubCell"/>
</dbReference>
<feature type="chain" id="PRO_5023128724" description="UDP-glucuronosyltransferase" evidence="5">
    <location>
        <begin position="19"/>
        <end position="485"/>
    </location>
</feature>
<keyword evidence="7" id="KW-1185">Reference proteome</keyword>
<keyword evidence="2 4" id="KW-0328">Glycosyltransferase</keyword>
<keyword evidence="3 4" id="KW-0808">Transferase</keyword>
<evidence type="ECO:0000256" key="5">
    <source>
        <dbReference type="RuleBase" id="RU362059"/>
    </source>
</evidence>
<comment type="similarity">
    <text evidence="1 4">Belongs to the UDP-glycosyltransferase family.</text>
</comment>
<dbReference type="PANTHER" id="PTHR48043:SF114">
    <property type="entry name" value="IP04436P-RELATED"/>
    <property type="match status" value="1"/>
</dbReference>
<evidence type="ECO:0000256" key="4">
    <source>
        <dbReference type="RuleBase" id="RU003718"/>
    </source>
</evidence>
<dbReference type="Gene3D" id="3.40.50.2000">
    <property type="entry name" value="Glycogen Phosphorylase B"/>
    <property type="match status" value="2"/>
</dbReference>
<dbReference type="EC" id="2.4.1.17" evidence="5"/>
<dbReference type="AlphaFoldDB" id="A0A5E4QV06"/>
<dbReference type="Pfam" id="PF00201">
    <property type="entry name" value="UDPGT"/>
    <property type="match status" value="1"/>
</dbReference>
<dbReference type="Proteomes" id="UP000324832">
    <property type="component" value="Unassembled WGS sequence"/>
</dbReference>
<sequence length="485" mass="55589">MLTMKVILLLFLISTASGYHILCINTAPTRSHYQLMKGIVDALLRADHQVTFITPLPKQKTEKNLTFIDASVLLKYEEEMNKNPHNKFDIKMKKKFGRDTAIGALQEKAVRKAIVSHQYDAVVTEWFFSDLHAGYAAVLEVPWIMLCGTLTIPTEQLVDSVRSVSTIPNIYNLFPIPMNFWQRILNTFSYLMITFDSWKSFSSAKFDYESTFGPLATYRGVALPPFEEVYNNISIMFVNSHPSFAPARSQPPNIIDIGGYHIDDDIPALPKDLQAIMDSSPQRVIYFSMGSVLRSSMLTEKNKQGLMQMFAELNYTVLWKFDGQVDNIPKNVYVRSWMPQTSILSHPNTRAFITHGGLLSSLEAFKYGVPMLVIPVFGDQPANAHKFFLKTLHHERKDLTPTFHNPDSYIKETKEVLKRITPRKSYFCEKMSTQNDTCNNYFKEDLYYYFHHENFDLDQCQALSNDSSTRGSVSIDNVSDLETNY</sequence>
<comment type="catalytic activity">
    <reaction evidence="5">
        <text>glucuronate acceptor + UDP-alpha-D-glucuronate = acceptor beta-D-glucuronoside + UDP + H(+)</text>
        <dbReference type="Rhea" id="RHEA:21032"/>
        <dbReference type="ChEBI" id="CHEBI:15378"/>
        <dbReference type="ChEBI" id="CHEBI:58052"/>
        <dbReference type="ChEBI" id="CHEBI:58223"/>
        <dbReference type="ChEBI" id="CHEBI:132367"/>
        <dbReference type="ChEBI" id="CHEBI:132368"/>
        <dbReference type="EC" id="2.4.1.17"/>
    </reaction>
</comment>
<keyword evidence="5" id="KW-0732">Signal</keyword>
<dbReference type="PROSITE" id="PS00375">
    <property type="entry name" value="UDPGT"/>
    <property type="match status" value="1"/>
</dbReference>
<dbReference type="InterPro" id="IPR050271">
    <property type="entry name" value="UDP-glycosyltransferase"/>
</dbReference>